<name>A0ABS1JFI1_9BACL</name>
<feature type="domain" description="Response regulatory" evidence="4">
    <location>
        <begin position="137"/>
        <end position="253"/>
    </location>
</feature>
<dbReference type="PROSITE" id="PS50887">
    <property type="entry name" value="GGDEF"/>
    <property type="match status" value="1"/>
</dbReference>
<reference evidence="7 8" key="1">
    <citation type="submission" date="2021-01" db="EMBL/GenBank/DDBJ databases">
        <title>Tumebacillus sp. strain ITR2 16S ribosomal RNA gene Genome sequencing and assembly.</title>
        <authorList>
            <person name="Kang M."/>
        </authorList>
    </citation>
    <scope>NUCLEOTIDE SEQUENCE [LARGE SCALE GENOMIC DNA]</scope>
    <source>
        <strain evidence="7 8">ITR2</strain>
    </source>
</reference>
<proteinExistence type="predicted"/>
<keyword evidence="3" id="KW-0175">Coiled coil</keyword>
<accession>A0ABS1JFI1</accession>
<evidence type="ECO:0000259" key="5">
    <source>
        <dbReference type="PROSITE" id="PS50887"/>
    </source>
</evidence>
<feature type="coiled-coil region" evidence="3">
    <location>
        <begin position="19"/>
        <end position="46"/>
    </location>
</feature>
<evidence type="ECO:0000256" key="1">
    <source>
        <dbReference type="PROSITE-ProRule" id="PRU00110"/>
    </source>
</evidence>
<dbReference type="RefSeq" id="WP_201638046.1">
    <property type="nucleotide sequence ID" value="NZ_JAEQNB010000008.1"/>
</dbReference>
<dbReference type="PROSITE" id="PS50894">
    <property type="entry name" value="HPT"/>
    <property type="match status" value="1"/>
</dbReference>
<gene>
    <name evidence="7" type="ORF">JJB07_20870</name>
</gene>
<dbReference type="SMART" id="SM00267">
    <property type="entry name" value="GGDEF"/>
    <property type="match status" value="1"/>
</dbReference>
<evidence type="ECO:0000256" key="3">
    <source>
        <dbReference type="SAM" id="Coils"/>
    </source>
</evidence>
<feature type="domain" description="HPt" evidence="6">
    <location>
        <begin position="7"/>
        <end position="111"/>
    </location>
</feature>
<feature type="modified residue" description="Phosphohistidine" evidence="1">
    <location>
        <position position="53"/>
    </location>
</feature>
<dbReference type="Gene3D" id="1.20.120.160">
    <property type="entry name" value="HPT domain"/>
    <property type="match status" value="1"/>
</dbReference>
<feature type="modified residue" description="4-aspartylphosphate" evidence="2">
    <location>
        <position position="186"/>
    </location>
</feature>
<dbReference type="SUPFAM" id="SSF55073">
    <property type="entry name" value="Nucleotide cyclase"/>
    <property type="match status" value="1"/>
</dbReference>
<organism evidence="7 8">
    <name type="scientific">Tumebacillus amylolyticus</name>
    <dbReference type="NCBI Taxonomy" id="2801339"/>
    <lineage>
        <taxon>Bacteria</taxon>
        <taxon>Bacillati</taxon>
        <taxon>Bacillota</taxon>
        <taxon>Bacilli</taxon>
        <taxon>Bacillales</taxon>
        <taxon>Alicyclobacillaceae</taxon>
        <taxon>Tumebacillus</taxon>
    </lineage>
</organism>
<dbReference type="SMART" id="SM00448">
    <property type="entry name" value="REC"/>
    <property type="match status" value="1"/>
</dbReference>
<protein>
    <submittedName>
        <fullName evidence="7">Diguanylate cyclase</fullName>
    </submittedName>
</protein>
<dbReference type="Gene3D" id="3.30.70.270">
    <property type="match status" value="1"/>
</dbReference>
<dbReference type="Pfam" id="PF00990">
    <property type="entry name" value="GGDEF"/>
    <property type="match status" value="1"/>
</dbReference>
<dbReference type="NCBIfam" id="TIGR00254">
    <property type="entry name" value="GGDEF"/>
    <property type="match status" value="1"/>
</dbReference>
<dbReference type="CDD" id="cd01949">
    <property type="entry name" value="GGDEF"/>
    <property type="match status" value="1"/>
</dbReference>
<evidence type="ECO:0000313" key="8">
    <source>
        <dbReference type="Proteomes" id="UP000602284"/>
    </source>
</evidence>
<dbReference type="InterPro" id="IPR011006">
    <property type="entry name" value="CheY-like_superfamily"/>
</dbReference>
<dbReference type="InterPro" id="IPR050469">
    <property type="entry name" value="Diguanylate_Cyclase"/>
</dbReference>
<dbReference type="InterPro" id="IPR001789">
    <property type="entry name" value="Sig_transdc_resp-reg_receiver"/>
</dbReference>
<evidence type="ECO:0000256" key="2">
    <source>
        <dbReference type="PROSITE-ProRule" id="PRU00169"/>
    </source>
</evidence>
<dbReference type="InterPro" id="IPR029787">
    <property type="entry name" value="Nucleotide_cyclase"/>
</dbReference>
<dbReference type="EMBL" id="JAEQNB010000008">
    <property type="protein sequence ID" value="MBL0389049.1"/>
    <property type="molecule type" value="Genomic_DNA"/>
</dbReference>
<dbReference type="InterPro" id="IPR008207">
    <property type="entry name" value="Sig_transdc_His_kin_Hpt_dom"/>
</dbReference>
<evidence type="ECO:0000313" key="7">
    <source>
        <dbReference type="EMBL" id="MBL0389049.1"/>
    </source>
</evidence>
<comment type="caution">
    <text evidence="7">The sequence shown here is derived from an EMBL/GenBank/DDBJ whole genome shotgun (WGS) entry which is preliminary data.</text>
</comment>
<dbReference type="InterPro" id="IPR000160">
    <property type="entry name" value="GGDEF_dom"/>
</dbReference>
<dbReference type="Pfam" id="PF00072">
    <property type="entry name" value="Response_reg"/>
    <property type="match status" value="1"/>
</dbReference>
<keyword evidence="2" id="KW-0597">Phosphoprotein</keyword>
<evidence type="ECO:0000259" key="4">
    <source>
        <dbReference type="PROSITE" id="PS50110"/>
    </source>
</evidence>
<feature type="domain" description="GGDEF" evidence="5">
    <location>
        <begin position="293"/>
        <end position="426"/>
    </location>
</feature>
<dbReference type="SUPFAM" id="SSF52172">
    <property type="entry name" value="CheY-like"/>
    <property type="match status" value="1"/>
</dbReference>
<dbReference type="SUPFAM" id="SSF47226">
    <property type="entry name" value="Histidine-containing phosphotransfer domain, HPT domain"/>
    <property type="match status" value="1"/>
</dbReference>
<evidence type="ECO:0000259" key="6">
    <source>
        <dbReference type="PROSITE" id="PS50894"/>
    </source>
</evidence>
<dbReference type="PANTHER" id="PTHR45138:SF9">
    <property type="entry name" value="DIGUANYLATE CYCLASE DGCM-RELATED"/>
    <property type="match status" value="1"/>
</dbReference>
<sequence length="427" mass="49072">MSKIERIQQLVETGRKKYIVELDRQIEMLEGTLERLKTEFEQSLGQDIYRSAHRLKGSAPTFGLNRVGEIAEHLCALWDWTNGVSQDDRTESLVPILKETHNHLIRLKIEHEIAKTQSELLGKEIVCEPIPQGGLGRLLLIDDDDILRSYLAEEFAMCGYEVDEAADVQTAKRKLYENRYDLMLLDLMMYPQSGYEMFKFLKEDPAMKWIPLIVLSGRTDVQDKVRCLRAGAEDYVTKPFQFEELEARVNNVIMRNRQFDQVAFRDGLTGAYNRRYFDHQLLIEVEWAKRDEEPIALAFLDIDKFKSVNDTHGHHCGDLVLQGLAALLQQNLRATDLLARYGGEEFVVLMPRTNALTAKLALERVLDIVRREVIARTPNHNFQITFSSGIADWKPGMHAHDLVHLADTAMYQAKQEGRNRVVCAEQG</sequence>
<dbReference type="CDD" id="cd17574">
    <property type="entry name" value="REC_OmpR"/>
    <property type="match status" value="1"/>
</dbReference>
<dbReference type="PANTHER" id="PTHR45138">
    <property type="entry name" value="REGULATORY COMPONENTS OF SENSORY TRANSDUCTION SYSTEM"/>
    <property type="match status" value="1"/>
</dbReference>
<keyword evidence="8" id="KW-1185">Reference proteome</keyword>
<dbReference type="PROSITE" id="PS50110">
    <property type="entry name" value="RESPONSE_REGULATORY"/>
    <property type="match status" value="1"/>
</dbReference>
<dbReference type="Proteomes" id="UP000602284">
    <property type="component" value="Unassembled WGS sequence"/>
</dbReference>
<dbReference type="InterPro" id="IPR036641">
    <property type="entry name" value="HPT_dom_sf"/>
</dbReference>
<dbReference type="Gene3D" id="3.40.50.2300">
    <property type="match status" value="1"/>
</dbReference>
<dbReference type="InterPro" id="IPR043128">
    <property type="entry name" value="Rev_trsase/Diguanyl_cyclase"/>
</dbReference>
<dbReference type="Pfam" id="PF01627">
    <property type="entry name" value="Hpt"/>
    <property type="match status" value="1"/>
</dbReference>